<feature type="transmembrane region" description="Helical" evidence="1">
    <location>
        <begin position="243"/>
        <end position="265"/>
    </location>
</feature>
<accession>E9DUE7</accession>
<dbReference type="RefSeq" id="XP_007807585.1">
    <property type="nucleotide sequence ID" value="XM_007809394.1"/>
</dbReference>
<dbReference type="Pfam" id="PF23584">
    <property type="entry name" value="DUF7136"/>
    <property type="match status" value="1"/>
</dbReference>
<dbReference type="HOGENOM" id="CLU_946920_0_0_1"/>
<keyword evidence="1" id="KW-1133">Transmembrane helix</keyword>
<dbReference type="KEGG" id="maw:19245556"/>
<sequence>MDLVFPRANETYQRVYPFPIVFAIQSPAPVWPHSFQLLWQTGSVGEEPSRFDCNRLPVRRADLWTWGNYNGPKTMTMIYPAGVYINSTVEQWYFAWHITMLRNCTQGTNGVAKRPVAEGKIFFNVSHEGKTHDIFQGKESTVCPLPLWTVHIVHQADSHVVRNQSQYGDSTNTMCPDFDPDDAHPSPEPCKAKATEKLAQNVTREMLSTAKCASLHSWPNASLVGPCSDTNWESSLAPEMGSLMLGTEIPTAIILAIAFVLSVYIPQSCGFRG</sequence>
<gene>
    <name evidence="3" type="ORF">MAC_01245</name>
</gene>
<organism evidence="4">
    <name type="scientific">Metarhizium acridum (strain CQMa 102)</name>
    <dbReference type="NCBI Taxonomy" id="655827"/>
    <lineage>
        <taxon>Eukaryota</taxon>
        <taxon>Fungi</taxon>
        <taxon>Dikarya</taxon>
        <taxon>Ascomycota</taxon>
        <taxon>Pezizomycotina</taxon>
        <taxon>Sordariomycetes</taxon>
        <taxon>Hypocreomycetidae</taxon>
        <taxon>Hypocreales</taxon>
        <taxon>Clavicipitaceae</taxon>
        <taxon>Metarhizium</taxon>
    </lineage>
</organism>
<dbReference type="OrthoDB" id="4490227at2759"/>
<keyword evidence="4" id="KW-1185">Reference proteome</keyword>
<evidence type="ECO:0000259" key="2">
    <source>
        <dbReference type="Pfam" id="PF23584"/>
    </source>
</evidence>
<dbReference type="EMBL" id="GL698474">
    <property type="protein sequence ID" value="EFY92609.1"/>
    <property type="molecule type" value="Genomic_DNA"/>
</dbReference>
<reference evidence="3 4" key="1">
    <citation type="journal article" date="2011" name="PLoS Genet.">
        <title>Genome sequencing and comparative transcriptomics of the model entomopathogenic fungi Metarhizium anisopliae and M. acridum.</title>
        <authorList>
            <person name="Gao Q."/>
            <person name="Jin K."/>
            <person name="Ying S.H."/>
            <person name="Zhang Y."/>
            <person name="Xiao G."/>
            <person name="Shang Y."/>
            <person name="Duan Z."/>
            <person name="Hu X."/>
            <person name="Xie X.Q."/>
            <person name="Zhou G."/>
            <person name="Peng G."/>
            <person name="Luo Z."/>
            <person name="Huang W."/>
            <person name="Wang B."/>
            <person name="Fang W."/>
            <person name="Wang S."/>
            <person name="Zhong Y."/>
            <person name="Ma L.J."/>
            <person name="St Leger R.J."/>
            <person name="Zhao G.P."/>
            <person name="Pei Y."/>
            <person name="Feng M.G."/>
            <person name="Xia Y."/>
            <person name="Wang C."/>
        </authorList>
    </citation>
    <scope>NUCLEOTIDE SEQUENCE [LARGE SCALE GENOMIC DNA]</scope>
    <source>
        <strain evidence="3 4">CQMa 102</strain>
    </source>
</reference>
<dbReference type="Proteomes" id="UP000002499">
    <property type="component" value="Unassembled WGS sequence"/>
</dbReference>
<name>E9DUE7_METAQ</name>
<evidence type="ECO:0000313" key="4">
    <source>
        <dbReference type="Proteomes" id="UP000002499"/>
    </source>
</evidence>
<keyword evidence="1" id="KW-0812">Transmembrane</keyword>
<protein>
    <recommendedName>
        <fullName evidence="2">DUF7136 domain-containing protein</fullName>
    </recommendedName>
</protein>
<feature type="domain" description="DUF7136" evidence="2">
    <location>
        <begin position="1"/>
        <end position="216"/>
    </location>
</feature>
<dbReference type="eggNOG" id="ENOG502SXQP">
    <property type="taxonomic scope" value="Eukaryota"/>
</dbReference>
<dbReference type="InterPro" id="IPR055560">
    <property type="entry name" value="DUF7136"/>
</dbReference>
<dbReference type="InParanoid" id="E9DUE7"/>
<keyword evidence="1" id="KW-0472">Membrane</keyword>
<dbReference type="OMA" id="FPRANET"/>
<evidence type="ECO:0000256" key="1">
    <source>
        <dbReference type="SAM" id="Phobius"/>
    </source>
</evidence>
<dbReference type="AlphaFoldDB" id="E9DUE7"/>
<evidence type="ECO:0000313" key="3">
    <source>
        <dbReference type="EMBL" id="EFY92609.1"/>
    </source>
</evidence>
<proteinExistence type="predicted"/>
<dbReference type="GeneID" id="19245556"/>